<dbReference type="OrthoDB" id="9973997at2"/>
<dbReference type="Proteomes" id="UP000256269">
    <property type="component" value="Unassembled WGS sequence"/>
</dbReference>
<protein>
    <submittedName>
        <fullName evidence="2">Peptidase inhibitor family I36</fullName>
    </submittedName>
</protein>
<dbReference type="Pfam" id="PF03995">
    <property type="entry name" value="Inhibitor_I36"/>
    <property type="match status" value="1"/>
</dbReference>
<name>A0A3E0HFS5_9PSEU</name>
<accession>A0A3E0HFS5</accession>
<dbReference type="SUPFAM" id="SSF49695">
    <property type="entry name" value="gamma-Crystallin-like"/>
    <property type="match status" value="1"/>
</dbReference>
<evidence type="ECO:0000256" key="1">
    <source>
        <dbReference type="SAM" id="SignalP"/>
    </source>
</evidence>
<reference evidence="2 3" key="1">
    <citation type="submission" date="2018-08" db="EMBL/GenBank/DDBJ databases">
        <title>Genomic Encyclopedia of Archaeal and Bacterial Type Strains, Phase II (KMG-II): from individual species to whole genera.</title>
        <authorList>
            <person name="Goeker M."/>
        </authorList>
    </citation>
    <scope>NUCLEOTIDE SEQUENCE [LARGE SCALE GENOMIC DNA]</scope>
    <source>
        <strain evidence="2 3">DSM 45791</strain>
    </source>
</reference>
<dbReference type="Gene3D" id="2.60.20.10">
    <property type="entry name" value="Crystallins"/>
    <property type="match status" value="1"/>
</dbReference>
<feature type="chain" id="PRO_5038861429" evidence="1">
    <location>
        <begin position="24"/>
        <end position="134"/>
    </location>
</feature>
<comment type="caution">
    <text evidence="2">The sequence shown here is derived from an EMBL/GenBank/DDBJ whole genome shotgun (WGS) entry which is preliminary data.</text>
</comment>
<sequence length="134" mass="14488">MNGTFRGMALIISGVLAAGLALAGESSAVAANSLRQPPGVCPDNAVCAYSEEELFGDLSFTRVTDPDLTDEPEHEVFFTSAESVYNNTDCTVTLYEKVRFRGARYVLPAGERVSNLRTAAPSIKHHIYSLKIDC</sequence>
<dbReference type="EMBL" id="QUNO01000008">
    <property type="protein sequence ID" value="REH44568.1"/>
    <property type="molecule type" value="Genomic_DNA"/>
</dbReference>
<organism evidence="2 3">
    <name type="scientific">Kutzneria buriramensis</name>
    <dbReference type="NCBI Taxonomy" id="1045776"/>
    <lineage>
        <taxon>Bacteria</taxon>
        <taxon>Bacillati</taxon>
        <taxon>Actinomycetota</taxon>
        <taxon>Actinomycetes</taxon>
        <taxon>Pseudonocardiales</taxon>
        <taxon>Pseudonocardiaceae</taxon>
        <taxon>Kutzneria</taxon>
    </lineage>
</organism>
<evidence type="ECO:0000313" key="2">
    <source>
        <dbReference type="EMBL" id="REH44568.1"/>
    </source>
</evidence>
<dbReference type="InterPro" id="IPR011024">
    <property type="entry name" value="G_crystallin-like"/>
</dbReference>
<dbReference type="AlphaFoldDB" id="A0A3E0HFS5"/>
<proteinExistence type="predicted"/>
<evidence type="ECO:0000313" key="3">
    <source>
        <dbReference type="Proteomes" id="UP000256269"/>
    </source>
</evidence>
<gene>
    <name evidence="2" type="ORF">BCF44_10848</name>
</gene>
<keyword evidence="1" id="KW-0732">Signal</keyword>
<keyword evidence="3" id="KW-1185">Reference proteome</keyword>
<feature type="signal peptide" evidence="1">
    <location>
        <begin position="1"/>
        <end position="23"/>
    </location>
</feature>